<reference evidence="2 4" key="2">
    <citation type="submission" date="2023-02" db="EMBL/GenBank/DDBJ databases">
        <title>Encephalitozoon hellem ATCC 50451 complete genome.</title>
        <authorList>
            <person name="Mascarenhas dos Santos A.C."/>
            <person name="Julian A.T."/>
            <person name="Pombert J.-F."/>
        </authorList>
    </citation>
    <scope>NUCLEOTIDE SEQUENCE [LARGE SCALE GENOMIC DNA]</scope>
    <source>
        <strain evidence="2 4">ATCC 50451</strain>
    </source>
</reference>
<dbReference type="OrthoDB" id="6162375at2759"/>
<name>A0A9Q9C9P6_ENCHE</name>
<dbReference type="EMBL" id="CP075149">
    <property type="protein sequence ID" value="UTX42853.1"/>
    <property type="molecule type" value="Genomic_DNA"/>
</dbReference>
<dbReference type="EMBL" id="CP119064">
    <property type="protein sequence ID" value="WEL38312.1"/>
    <property type="molecule type" value="Genomic_DNA"/>
</dbReference>
<protein>
    <submittedName>
        <fullName evidence="1">Nucleoporin protein Nup57</fullName>
    </submittedName>
</protein>
<sequence>MEYKIQKDQELLTLIDNIEKSYDPSSQSYKFKYVFYNKVDGPFVRPLDFPETLWNISLTSDPTMMPVLLKGDEIEHRKSLQMDACKRINDSYDFLRKKIGGLRMRSEKLKSKIDGCLQIYRKIFGGVYNRFKKEEGKCTLLDRVYRAYLPLGKREKLCVTQNKNEVIDLLEDLRGMGEKILKEVDDALQERQKQTVILNELDKVQEPFSRGTW</sequence>
<evidence type="ECO:0000313" key="2">
    <source>
        <dbReference type="EMBL" id="WEL38312.1"/>
    </source>
</evidence>
<accession>A0A9Q9C9P6</accession>
<keyword evidence="4" id="KW-1185">Reference proteome</keyword>
<proteinExistence type="predicted"/>
<dbReference type="Proteomes" id="UP001217963">
    <property type="component" value="Chromosome III"/>
</dbReference>
<evidence type="ECO:0000313" key="4">
    <source>
        <dbReference type="Proteomes" id="UP001217963"/>
    </source>
</evidence>
<dbReference type="AlphaFoldDB" id="A0A9Q9C9P6"/>
<organism evidence="1 3">
    <name type="scientific">Encephalitozoon hellem</name>
    <name type="common">Microsporidian parasite</name>
    <dbReference type="NCBI Taxonomy" id="27973"/>
    <lineage>
        <taxon>Eukaryota</taxon>
        <taxon>Fungi</taxon>
        <taxon>Fungi incertae sedis</taxon>
        <taxon>Microsporidia</taxon>
        <taxon>Unikaryonidae</taxon>
        <taxon>Encephalitozoon</taxon>
    </lineage>
</organism>
<gene>
    <name evidence="1" type="ORF">GPU96_03g05770</name>
    <name evidence="2" type="ORF">PFJ87_03g01720</name>
</gene>
<evidence type="ECO:0000313" key="3">
    <source>
        <dbReference type="Proteomes" id="UP001059546"/>
    </source>
</evidence>
<dbReference type="Proteomes" id="UP001059546">
    <property type="component" value="Chromosome III"/>
</dbReference>
<evidence type="ECO:0000313" key="1">
    <source>
        <dbReference type="EMBL" id="UTX42853.1"/>
    </source>
</evidence>
<reference evidence="1" key="1">
    <citation type="submission" date="2021-05" db="EMBL/GenBank/DDBJ databases">
        <title>Encephalitozoon hellem ATCC 50604 Complete Genome.</title>
        <authorList>
            <person name="Mascarenhas dos Santos A.C."/>
            <person name="Julian A.T."/>
            <person name="Pombert J.-F."/>
        </authorList>
    </citation>
    <scope>NUCLEOTIDE SEQUENCE</scope>
    <source>
        <strain evidence="1">ATCC 50604</strain>
    </source>
</reference>